<dbReference type="PANTHER" id="PTHR12154">
    <property type="entry name" value="GLYCOSYL TRANSFERASE-RELATED"/>
    <property type="match status" value="1"/>
</dbReference>
<comment type="subunit">
    <text evidence="4">Heterodimer with ALG13 to form a functional enzyme.</text>
</comment>
<keyword evidence="7" id="KW-0256">Endoplasmic reticulum</keyword>
<evidence type="ECO:0000256" key="10">
    <source>
        <dbReference type="ARBA" id="ARBA00032062"/>
    </source>
</evidence>
<feature type="compositionally biased region" description="Polar residues" evidence="11">
    <location>
        <begin position="37"/>
        <end position="47"/>
    </location>
</feature>
<dbReference type="PANTHER" id="PTHR12154:SF4">
    <property type="entry name" value="UDP-N-ACETYLGLUCOSAMINE TRANSFERASE SUBUNIT ALG14 HOMOLOG"/>
    <property type="match status" value="1"/>
</dbReference>
<feature type="region of interest" description="Disordered" evidence="11">
    <location>
        <begin position="1"/>
        <end position="50"/>
    </location>
</feature>
<keyword evidence="9 12" id="KW-0472">Membrane</keyword>
<organism evidence="13 14">
    <name type="scientific">Diplogelasinospora grovesii</name>
    <dbReference type="NCBI Taxonomy" id="303347"/>
    <lineage>
        <taxon>Eukaryota</taxon>
        <taxon>Fungi</taxon>
        <taxon>Dikarya</taxon>
        <taxon>Ascomycota</taxon>
        <taxon>Pezizomycotina</taxon>
        <taxon>Sordariomycetes</taxon>
        <taxon>Sordariomycetidae</taxon>
        <taxon>Sordariales</taxon>
        <taxon>Diplogelasinosporaceae</taxon>
        <taxon>Diplogelasinospora</taxon>
    </lineage>
</organism>
<feature type="transmembrane region" description="Helical" evidence="12">
    <location>
        <begin position="272"/>
        <end position="290"/>
    </location>
</feature>
<dbReference type="EMBL" id="MU853780">
    <property type="protein sequence ID" value="KAK3941749.1"/>
    <property type="molecule type" value="Genomic_DNA"/>
</dbReference>
<evidence type="ECO:0000256" key="7">
    <source>
        <dbReference type="ARBA" id="ARBA00022824"/>
    </source>
</evidence>
<comment type="caution">
    <text evidence="13">The sequence shown here is derived from an EMBL/GenBank/DDBJ whole genome shotgun (WGS) entry which is preliminary data.</text>
</comment>
<dbReference type="GO" id="GO:0043541">
    <property type="term" value="C:UDP-N-acetylglucosamine transferase complex"/>
    <property type="evidence" value="ECO:0007669"/>
    <property type="project" value="TreeGrafter"/>
</dbReference>
<evidence type="ECO:0000256" key="9">
    <source>
        <dbReference type="ARBA" id="ARBA00023136"/>
    </source>
</evidence>
<dbReference type="GO" id="GO:0031965">
    <property type="term" value="C:nuclear membrane"/>
    <property type="evidence" value="ECO:0007669"/>
    <property type="project" value="UniProtKB-SubCell"/>
</dbReference>
<gene>
    <name evidence="13" type="ORF">QBC46DRAFT_91879</name>
</gene>
<protein>
    <recommendedName>
        <fullName evidence="5">UDP-N-acetylglucosamine transferase subunit ALG14</fullName>
    </recommendedName>
    <alternativeName>
        <fullName evidence="10">Asparagine-linked glycosylation protein 14</fullName>
    </alternativeName>
</protein>
<evidence type="ECO:0000256" key="3">
    <source>
        <dbReference type="ARBA" id="ARBA00009731"/>
    </source>
</evidence>
<keyword evidence="8 12" id="KW-1133">Transmembrane helix</keyword>
<dbReference type="Pfam" id="PF08660">
    <property type="entry name" value="Alg14"/>
    <property type="match status" value="1"/>
</dbReference>
<reference evidence="14" key="1">
    <citation type="journal article" date="2023" name="Mol. Phylogenet. Evol.">
        <title>Genome-scale phylogeny and comparative genomics of the fungal order Sordariales.</title>
        <authorList>
            <person name="Hensen N."/>
            <person name="Bonometti L."/>
            <person name="Westerberg I."/>
            <person name="Brannstrom I.O."/>
            <person name="Guillou S."/>
            <person name="Cros-Aarteil S."/>
            <person name="Calhoun S."/>
            <person name="Haridas S."/>
            <person name="Kuo A."/>
            <person name="Mondo S."/>
            <person name="Pangilinan J."/>
            <person name="Riley R."/>
            <person name="LaButti K."/>
            <person name="Andreopoulos B."/>
            <person name="Lipzen A."/>
            <person name="Chen C."/>
            <person name="Yan M."/>
            <person name="Daum C."/>
            <person name="Ng V."/>
            <person name="Clum A."/>
            <person name="Steindorff A."/>
            <person name="Ohm R.A."/>
            <person name="Martin F."/>
            <person name="Silar P."/>
            <person name="Natvig D.O."/>
            <person name="Lalanne C."/>
            <person name="Gautier V."/>
            <person name="Ament-Velasquez S.L."/>
            <person name="Kruys A."/>
            <person name="Hutchinson M.I."/>
            <person name="Powell A.J."/>
            <person name="Barry K."/>
            <person name="Miller A.N."/>
            <person name="Grigoriev I.V."/>
            <person name="Debuchy R."/>
            <person name="Gladieux P."/>
            <person name="Hiltunen Thoren M."/>
            <person name="Johannesson H."/>
        </authorList>
    </citation>
    <scope>NUCLEOTIDE SEQUENCE [LARGE SCALE GENOMIC DNA]</scope>
    <source>
        <strain evidence="14">CBS 340.73</strain>
    </source>
</reference>
<dbReference type="InterPro" id="IPR013969">
    <property type="entry name" value="Oligosacch_biosynth_Alg14"/>
</dbReference>
<feature type="compositionally biased region" description="Low complexity" evidence="11">
    <location>
        <begin position="127"/>
        <end position="137"/>
    </location>
</feature>
<dbReference type="Proteomes" id="UP001303473">
    <property type="component" value="Unassembled WGS sequence"/>
</dbReference>
<feature type="transmembrane region" description="Helical" evidence="12">
    <location>
        <begin position="87"/>
        <end position="107"/>
    </location>
</feature>
<evidence type="ECO:0000256" key="5">
    <source>
        <dbReference type="ARBA" id="ARBA00017467"/>
    </source>
</evidence>
<evidence type="ECO:0000256" key="2">
    <source>
        <dbReference type="ARBA" id="ARBA00004590"/>
    </source>
</evidence>
<feature type="transmembrane region" description="Helical" evidence="12">
    <location>
        <begin position="63"/>
        <end position="81"/>
    </location>
</feature>
<evidence type="ECO:0000256" key="11">
    <source>
        <dbReference type="SAM" id="MobiDB-lite"/>
    </source>
</evidence>
<accession>A0AAN6S602</accession>
<dbReference type="Gene3D" id="3.40.50.2000">
    <property type="entry name" value="Glycogen Phosphorylase B"/>
    <property type="match status" value="1"/>
</dbReference>
<evidence type="ECO:0000256" key="4">
    <source>
        <dbReference type="ARBA" id="ARBA00011335"/>
    </source>
</evidence>
<comment type="subcellular location">
    <subcellularLocation>
        <location evidence="1">Endoplasmic reticulum membrane</location>
        <topology evidence="1">Single-pass membrane protein</topology>
    </subcellularLocation>
    <subcellularLocation>
        <location evidence="2">Nucleus membrane</location>
        <topology evidence="2">Single-pass membrane protein</topology>
    </subcellularLocation>
</comment>
<feature type="transmembrane region" description="Helical" evidence="12">
    <location>
        <begin position="233"/>
        <end position="252"/>
    </location>
</feature>
<evidence type="ECO:0000256" key="12">
    <source>
        <dbReference type="SAM" id="Phobius"/>
    </source>
</evidence>
<evidence type="ECO:0000256" key="6">
    <source>
        <dbReference type="ARBA" id="ARBA00022692"/>
    </source>
</evidence>
<comment type="similarity">
    <text evidence="3">Belongs to the ALG14 family.</text>
</comment>
<feature type="region of interest" description="Disordered" evidence="11">
    <location>
        <begin position="123"/>
        <end position="144"/>
    </location>
</feature>
<evidence type="ECO:0000256" key="1">
    <source>
        <dbReference type="ARBA" id="ARBA00004389"/>
    </source>
</evidence>
<evidence type="ECO:0000256" key="8">
    <source>
        <dbReference type="ARBA" id="ARBA00022989"/>
    </source>
</evidence>
<evidence type="ECO:0000313" key="14">
    <source>
        <dbReference type="Proteomes" id="UP001303473"/>
    </source>
</evidence>
<keyword evidence="6 12" id="KW-0812">Transmembrane</keyword>
<sequence length="356" mass="37895">MAPNLLPGGKKGTTDIPEPASVSGDGALPSPPPTGPESAQNATTSDGLSHPAGVEISSNINSFILPLLWLSVFTAAGLYLLFSRVSFVLAISGITSAVAVLGSSVVYRHITLIRSQPPTSIFSLPPTTTTTNNNNNNRSPGVSRVPDTSTLPAVYLLYVLGSGGHTTEMLATIRQSFRPQANVHRRYIVTSGDTYSRTAVQQLEAQIAEACPGGEGGTYDIFRATRARRVHQSLYTAPFTALVSALCVIDALRSGPIGRGEGFGYPHVITTNGPGSGFVVCLVAHVMKMLGMMTPGDRGRVVFIETWAHTNTLSLTGKLFWWSGIADLFCVQHEQLARKTGKKLVDLGLTKNARVY</sequence>
<proteinExistence type="inferred from homology"/>
<keyword evidence="14" id="KW-1185">Reference proteome</keyword>
<name>A0AAN6S602_9PEZI</name>
<dbReference type="AlphaFoldDB" id="A0AAN6S602"/>
<dbReference type="GO" id="GO:0004577">
    <property type="term" value="F:N-acetylglucosaminyldiphosphodolichol N-acetylglucosaminyltransferase activity"/>
    <property type="evidence" value="ECO:0007669"/>
    <property type="project" value="TreeGrafter"/>
</dbReference>
<evidence type="ECO:0000313" key="13">
    <source>
        <dbReference type="EMBL" id="KAK3941749.1"/>
    </source>
</evidence>
<dbReference type="GO" id="GO:0006488">
    <property type="term" value="P:dolichol-linked oligosaccharide biosynthetic process"/>
    <property type="evidence" value="ECO:0007669"/>
    <property type="project" value="InterPro"/>
</dbReference>